<dbReference type="GO" id="GO:0005635">
    <property type="term" value="C:nuclear envelope"/>
    <property type="evidence" value="ECO:0007669"/>
    <property type="project" value="TreeGrafter"/>
</dbReference>
<dbReference type="PANTHER" id="PTHR12911:SF8">
    <property type="entry name" value="KLAROID PROTEIN-RELATED"/>
    <property type="match status" value="1"/>
</dbReference>
<dbReference type="Gene3D" id="2.60.120.260">
    <property type="entry name" value="Galactose-binding domain-like"/>
    <property type="match status" value="1"/>
</dbReference>
<dbReference type="GO" id="GO:0016020">
    <property type="term" value="C:membrane"/>
    <property type="evidence" value="ECO:0007669"/>
    <property type="project" value="UniProtKB-SubCell"/>
</dbReference>
<evidence type="ECO:0000256" key="1">
    <source>
        <dbReference type="ARBA" id="ARBA00004370"/>
    </source>
</evidence>
<evidence type="ECO:0000256" key="4">
    <source>
        <dbReference type="ARBA" id="ARBA00023136"/>
    </source>
</evidence>
<keyword evidence="4" id="KW-0472">Membrane</keyword>
<proteinExistence type="predicted"/>
<protein>
    <recommendedName>
        <fullName evidence="5">SUN domain-containing protein</fullName>
    </recommendedName>
</protein>
<keyword evidence="3" id="KW-1133">Transmembrane helix</keyword>
<dbReference type="InterPro" id="IPR045119">
    <property type="entry name" value="SUN1-5"/>
</dbReference>
<dbReference type="Proteomes" id="UP001153954">
    <property type="component" value="Unassembled WGS sequence"/>
</dbReference>
<reference evidence="6" key="1">
    <citation type="submission" date="2022-03" db="EMBL/GenBank/DDBJ databases">
        <authorList>
            <person name="Tunstrom K."/>
        </authorList>
    </citation>
    <scope>NUCLEOTIDE SEQUENCE</scope>
</reference>
<organism evidence="6 7">
    <name type="scientific">Euphydryas editha</name>
    <name type="common">Edith's checkerspot</name>
    <dbReference type="NCBI Taxonomy" id="104508"/>
    <lineage>
        <taxon>Eukaryota</taxon>
        <taxon>Metazoa</taxon>
        <taxon>Ecdysozoa</taxon>
        <taxon>Arthropoda</taxon>
        <taxon>Hexapoda</taxon>
        <taxon>Insecta</taxon>
        <taxon>Pterygota</taxon>
        <taxon>Neoptera</taxon>
        <taxon>Endopterygota</taxon>
        <taxon>Lepidoptera</taxon>
        <taxon>Glossata</taxon>
        <taxon>Ditrysia</taxon>
        <taxon>Papilionoidea</taxon>
        <taxon>Nymphalidae</taxon>
        <taxon>Nymphalinae</taxon>
        <taxon>Euphydryas</taxon>
    </lineage>
</organism>
<gene>
    <name evidence="6" type="ORF">EEDITHA_LOCUS20601</name>
</gene>
<dbReference type="SUPFAM" id="SSF49785">
    <property type="entry name" value="Galactose-binding domain-like"/>
    <property type="match status" value="1"/>
</dbReference>
<evidence type="ECO:0000313" key="6">
    <source>
        <dbReference type="EMBL" id="CAH2106470.1"/>
    </source>
</evidence>
<name>A0AAU9V6R4_EUPED</name>
<keyword evidence="2" id="KW-0812">Transmembrane</keyword>
<comment type="caution">
    <text evidence="6">The sequence shown here is derived from an EMBL/GenBank/DDBJ whole genome shotgun (WGS) entry which is preliminary data.</text>
</comment>
<dbReference type="PANTHER" id="PTHR12911">
    <property type="entry name" value="SAD1/UNC-84-LIKE PROTEIN-RELATED"/>
    <property type="match status" value="1"/>
</dbReference>
<sequence length="219" mass="25010">MDSTPMNEECCHRMKHLALALNRAEQALRALRHRKSILTFKNLNAEFIQVETDTGHIEGAQAMTGRNTTEWGGNMALWGILPLWRAAPPPDTVLKLRRPTPSDCWPFRGSYGEIIIDMPKSLLVTKLSVEHIRPDTARSAPKNFIIYGVLSNGTWIKGADGIYEYNKPAKQYFKLDNRNVPFQQIVFRVLSNQGNMKYTCIYRLRFYASNNKLLGNKPV</sequence>
<dbReference type="InterPro" id="IPR012919">
    <property type="entry name" value="SUN_dom"/>
</dbReference>
<comment type="subcellular location">
    <subcellularLocation>
        <location evidence="1">Membrane</location>
    </subcellularLocation>
</comment>
<keyword evidence="7" id="KW-1185">Reference proteome</keyword>
<feature type="domain" description="SUN" evidence="5">
    <location>
        <begin position="44"/>
        <end position="211"/>
    </location>
</feature>
<dbReference type="AlphaFoldDB" id="A0AAU9V6R4"/>
<dbReference type="EMBL" id="CAKOGL010000029">
    <property type="protein sequence ID" value="CAH2106470.1"/>
    <property type="molecule type" value="Genomic_DNA"/>
</dbReference>
<dbReference type="PROSITE" id="PS51469">
    <property type="entry name" value="SUN"/>
    <property type="match status" value="1"/>
</dbReference>
<evidence type="ECO:0000259" key="5">
    <source>
        <dbReference type="PROSITE" id="PS51469"/>
    </source>
</evidence>
<dbReference type="InterPro" id="IPR008979">
    <property type="entry name" value="Galactose-bd-like_sf"/>
</dbReference>
<evidence type="ECO:0000256" key="3">
    <source>
        <dbReference type="ARBA" id="ARBA00022989"/>
    </source>
</evidence>
<evidence type="ECO:0000313" key="7">
    <source>
        <dbReference type="Proteomes" id="UP001153954"/>
    </source>
</evidence>
<evidence type="ECO:0000256" key="2">
    <source>
        <dbReference type="ARBA" id="ARBA00022692"/>
    </source>
</evidence>
<dbReference type="Pfam" id="PF07738">
    <property type="entry name" value="Sad1_UNC"/>
    <property type="match status" value="1"/>
</dbReference>
<dbReference type="GO" id="GO:0043495">
    <property type="term" value="F:protein-membrane adaptor activity"/>
    <property type="evidence" value="ECO:0007669"/>
    <property type="project" value="TreeGrafter"/>
</dbReference>
<accession>A0AAU9V6R4</accession>